<evidence type="ECO:0000256" key="5">
    <source>
        <dbReference type="RuleBase" id="RU362040"/>
    </source>
</evidence>
<evidence type="ECO:0000259" key="6">
    <source>
        <dbReference type="Pfam" id="PF12850"/>
    </source>
</evidence>
<keyword evidence="3" id="KW-0813">Transport</keyword>
<dbReference type="InterPro" id="IPR028661">
    <property type="entry name" value="Vps29"/>
</dbReference>
<dbReference type="Pfam" id="PF12850">
    <property type="entry name" value="Metallophos_2"/>
    <property type="match status" value="1"/>
</dbReference>
<dbReference type="OrthoDB" id="10258130at2759"/>
<gene>
    <name evidence="7" type="ORF">COEREDRAFT_82126</name>
</gene>
<dbReference type="GO" id="GO:0030904">
    <property type="term" value="C:retromer complex"/>
    <property type="evidence" value="ECO:0007669"/>
    <property type="project" value="InterPro"/>
</dbReference>
<evidence type="ECO:0000313" key="8">
    <source>
        <dbReference type="Proteomes" id="UP000242474"/>
    </source>
</evidence>
<keyword evidence="4" id="KW-0653">Protein transport</keyword>
<reference evidence="7 8" key="1">
    <citation type="journal article" date="2015" name="Genome Biol. Evol.">
        <title>Phylogenomic analyses indicate that early fungi evolved digesting cell walls of algal ancestors of land plants.</title>
        <authorList>
            <person name="Chang Y."/>
            <person name="Wang S."/>
            <person name="Sekimoto S."/>
            <person name="Aerts A.L."/>
            <person name="Choi C."/>
            <person name="Clum A."/>
            <person name="LaButti K.M."/>
            <person name="Lindquist E.A."/>
            <person name="Yee Ngan C."/>
            <person name="Ohm R.A."/>
            <person name="Salamov A.A."/>
            <person name="Grigoriev I.V."/>
            <person name="Spatafora J.W."/>
            <person name="Berbee M.L."/>
        </authorList>
    </citation>
    <scope>NUCLEOTIDE SEQUENCE [LARGE SCALE GENOMIC DNA]</scope>
    <source>
        <strain evidence="7 8">NRRL 1564</strain>
    </source>
</reference>
<dbReference type="FunFam" id="3.60.21.10:FF:000015">
    <property type="entry name" value="Vacuolar protein sorting-associated protein 29"/>
    <property type="match status" value="1"/>
</dbReference>
<protein>
    <recommendedName>
        <fullName evidence="2 5">Vacuolar protein sorting-associated protein 29</fullName>
    </recommendedName>
</protein>
<dbReference type="SUPFAM" id="SSF56300">
    <property type="entry name" value="Metallo-dependent phosphatases"/>
    <property type="match status" value="1"/>
</dbReference>
<dbReference type="Proteomes" id="UP000242474">
    <property type="component" value="Unassembled WGS sequence"/>
</dbReference>
<evidence type="ECO:0000256" key="3">
    <source>
        <dbReference type="ARBA" id="ARBA00022448"/>
    </source>
</evidence>
<evidence type="ECO:0000313" key="7">
    <source>
        <dbReference type="EMBL" id="PIA15382.1"/>
    </source>
</evidence>
<dbReference type="InterPro" id="IPR000979">
    <property type="entry name" value="Phosphodiesterase_MJ0936/Vps29"/>
</dbReference>
<keyword evidence="8" id="KW-1185">Reference proteome</keyword>
<dbReference type="GO" id="GO:0015031">
    <property type="term" value="P:protein transport"/>
    <property type="evidence" value="ECO:0007669"/>
    <property type="project" value="UniProtKB-KW"/>
</dbReference>
<dbReference type="EMBL" id="KZ303508">
    <property type="protein sequence ID" value="PIA15382.1"/>
    <property type="molecule type" value="Genomic_DNA"/>
</dbReference>
<accession>A0A2G5B8S7</accession>
<name>A0A2G5B8S7_COERN</name>
<dbReference type="InterPro" id="IPR024654">
    <property type="entry name" value="Calcineurin-like_PHP_lpxH"/>
</dbReference>
<dbReference type="InterPro" id="IPR029052">
    <property type="entry name" value="Metallo-depent_PP-like"/>
</dbReference>
<dbReference type="GO" id="GO:0042147">
    <property type="term" value="P:retrograde transport, endosome to Golgi"/>
    <property type="evidence" value="ECO:0007669"/>
    <property type="project" value="InterPro"/>
</dbReference>
<evidence type="ECO:0000256" key="4">
    <source>
        <dbReference type="ARBA" id="ARBA00022927"/>
    </source>
</evidence>
<dbReference type="AlphaFoldDB" id="A0A2G5B8S7"/>
<dbReference type="Gene3D" id="3.60.21.10">
    <property type="match status" value="1"/>
</dbReference>
<evidence type="ECO:0000256" key="2">
    <source>
        <dbReference type="ARBA" id="ARBA00017767"/>
    </source>
</evidence>
<sequence>MTLVLVLGDIHIPQRAADIPSKFRKLLVPGKIDKILCTGNVTDRATEEYLRSIAQEIHIVRGEFDERERVPLLSQRIVENGLEGTDADALSIGLINGHYLVPANGDVDTLAATARQMDVDVLVTGNTHRFEAYEEQGRFFINPGSITGGFSPLEPQPIPSFVLMEIKALDVVAYVYQLVNDEVIVDRIEYRKSI</sequence>
<dbReference type="PANTHER" id="PTHR11124">
    <property type="entry name" value="VACUOLAR SORTING PROTEIN VPS29"/>
    <property type="match status" value="1"/>
</dbReference>
<organism evidence="7 8">
    <name type="scientific">Coemansia reversa (strain ATCC 12441 / NRRL 1564)</name>
    <dbReference type="NCBI Taxonomy" id="763665"/>
    <lineage>
        <taxon>Eukaryota</taxon>
        <taxon>Fungi</taxon>
        <taxon>Fungi incertae sedis</taxon>
        <taxon>Zoopagomycota</taxon>
        <taxon>Kickxellomycotina</taxon>
        <taxon>Kickxellomycetes</taxon>
        <taxon>Kickxellales</taxon>
        <taxon>Kickxellaceae</taxon>
        <taxon>Coemansia</taxon>
    </lineage>
</organism>
<dbReference type="NCBIfam" id="TIGR00040">
    <property type="entry name" value="yfcE"/>
    <property type="match status" value="1"/>
</dbReference>
<proteinExistence type="inferred from homology"/>
<dbReference type="GO" id="GO:0031410">
    <property type="term" value="C:cytoplasmic vesicle"/>
    <property type="evidence" value="ECO:0007669"/>
    <property type="project" value="UniProtKB-ARBA"/>
</dbReference>
<dbReference type="STRING" id="763665.A0A2G5B8S7"/>
<dbReference type="GO" id="GO:0005829">
    <property type="term" value="C:cytosol"/>
    <property type="evidence" value="ECO:0007669"/>
    <property type="project" value="GOC"/>
</dbReference>
<comment type="similarity">
    <text evidence="1 5">Belongs to the VPS29 family.</text>
</comment>
<dbReference type="CDD" id="cd07394">
    <property type="entry name" value="MPP_Vps29"/>
    <property type="match status" value="1"/>
</dbReference>
<evidence type="ECO:0000256" key="1">
    <source>
        <dbReference type="ARBA" id="ARBA00005945"/>
    </source>
</evidence>
<feature type="domain" description="Calcineurin-like phosphoesterase" evidence="6">
    <location>
        <begin position="4"/>
        <end position="167"/>
    </location>
</feature>